<dbReference type="AlphaFoldDB" id="A0A8H6JJQ2"/>
<accession>A0A8H6JJQ2</accession>
<evidence type="ECO:0000313" key="4">
    <source>
        <dbReference type="EMBL" id="KAF6813866.1"/>
    </source>
</evidence>
<evidence type="ECO:0000256" key="2">
    <source>
        <dbReference type="RuleBase" id="RU003682"/>
    </source>
</evidence>
<keyword evidence="5" id="KW-1185">Reference proteome</keyword>
<dbReference type="InterPro" id="IPR044861">
    <property type="entry name" value="IPNS-like_FE2OG_OXY"/>
</dbReference>
<reference evidence="4" key="1">
    <citation type="journal article" date="2020" name="Phytopathology">
        <title>Genome Sequence Resources of Colletotrichum truncatum, C. plurivorum, C. musicola, and C. sojae: Four Species Pathogenic to Soybean (Glycine max).</title>
        <authorList>
            <person name="Rogerio F."/>
            <person name="Boufleur T.R."/>
            <person name="Ciampi-Guillardi M."/>
            <person name="Sukno S.A."/>
            <person name="Thon M.R."/>
            <person name="Massola Junior N.S."/>
            <person name="Baroncelli R."/>
        </authorList>
    </citation>
    <scope>NUCLEOTIDE SEQUENCE</scope>
    <source>
        <strain evidence="4">LFN00145</strain>
    </source>
</reference>
<dbReference type="SUPFAM" id="SSF51197">
    <property type="entry name" value="Clavaminate synthase-like"/>
    <property type="match status" value="1"/>
</dbReference>
<dbReference type="GO" id="GO:0044283">
    <property type="term" value="P:small molecule biosynthetic process"/>
    <property type="evidence" value="ECO:0007669"/>
    <property type="project" value="UniProtKB-ARBA"/>
</dbReference>
<evidence type="ECO:0000259" key="3">
    <source>
        <dbReference type="PROSITE" id="PS51471"/>
    </source>
</evidence>
<dbReference type="PROSITE" id="PS51471">
    <property type="entry name" value="FE2OG_OXY"/>
    <property type="match status" value="1"/>
</dbReference>
<dbReference type="InterPro" id="IPR050231">
    <property type="entry name" value="Iron_ascorbate_oxido_reductase"/>
</dbReference>
<dbReference type="GO" id="GO:0046872">
    <property type="term" value="F:metal ion binding"/>
    <property type="evidence" value="ECO:0007669"/>
    <property type="project" value="UniProtKB-KW"/>
</dbReference>
<dbReference type="Proteomes" id="UP000654918">
    <property type="component" value="Unassembled WGS sequence"/>
</dbReference>
<organism evidence="4 5">
    <name type="scientific">Colletotrichum plurivorum</name>
    <dbReference type="NCBI Taxonomy" id="2175906"/>
    <lineage>
        <taxon>Eukaryota</taxon>
        <taxon>Fungi</taxon>
        <taxon>Dikarya</taxon>
        <taxon>Ascomycota</taxon>
        <taxon>Pezizomycotina</taxon>
        <taxon>Sordariomycetes</taxon>
        <taxon>Hypocreomycetidae</taxon>
        <taxon>Glomerellales</taxon>
        <taxon>Glomerellaceae</taxon>
        <taxon>Colletotrichum</taxon>
        <taxon>Colletotrichum orchidearum species complex</taxon>
    </lineage>
</organism>
<gene>
    <name evidence="4" type="ORF">CPLU01_14550</name>
</gene>
<sequence>MSGLQAGVANGAGSVAQDARPSIPLVDLSGLEADADNEAALQAGKALVEAFRTAGFAYVKNHGIPDEVVVAAFAWRGYSGIGWEKVTQMLFDADEISERRKIPDLKESYETGREDDDHLPNIWIPEASLPGFRAFFNGFYETCYGLELRLLRGVALGMGLDNDPDFFQRRHVKKNNQIRLLHYPPVEERLLRAGEAERLGAHTDFGTMTLLFQDDVGGLEVEDPGEPRHFTPVPPVPGTVVVNIGDFLQRWSNDTLRSTMHRVRAPPLEASGDGDGLVTRARYSIPYFIGADQEETVDCVPGCFGPGRPKKYDPINSREYIEMRLNATY</sequence>
<dbReference type="EMBL" id="WIGO01000395">
    <property type="protein sequence ID" value="KAF6813866.1"/>
    <property type="molecule type" value="Genomic_DNA"/>
</dbReference>
<dbReference type="PANTHER" id="PTHR47990">
    <property type="entry name" value="2-OXOGLUTARATE (2OG) AND FE(II)-DEPENDENT OXYGENASE SUPERFAMILY PROTEIN-RELATED"/>
    <property type="match status" value="1"/>
</dbReference>
<keyword evidence="2" id="KW-0408">Iron</keyword>
<comment type="similarity">
    <text evidence="1 2">Belongs to the iron/ascorbate-dependent oxidoreductase family.</text>
</comment>
<dbReference type="Pfam" id="PF03171">
    <property type="entry name" value="2OG-FeII_Oxy"/>
    <property type="match status" value="1"/>
</dbReference>
<dbReference type="Gene3D" id="2.60.120.330">
    <property type="entry name" value="B-lactam Antibiotic, Isopenicillin N Synthase, Chain"/>
    <property type="match status" value="1"/>
</dbReference>
<dbReference type="Pfam" id="PF14226">
    <property type="entry name" value="DIOX_N"/>
    <property type="match status" value="1"/>
</dbReference>
<dbReference type="GO" id="GO:0016491">
    <property type="term" value="F:oxidoreductase activity"/>
    <property type="evidence" value="ECO:0007669"/>
    <property type="project" value="UniProtKB-KW"/>
</dbReference>
<evidence type="ECO:0000256" key="1">
    <source>
        <dbReference type="ARBA" id="ARBA00008056"/>
    </source>
</evidence>
<protein>
    <recommendedName>
        <fullName evidence="3">Fe2OG dioxygenase domain-containing protein</fullName>
    </recommendedName>
</protein>
<comment type="caution">
    <text evidence="4">The sequence shown here is derived from an EMBL/GenBank/DDBJ whole genome shotgun (WGS) entry which is preliminary data.</text>
</comment>
<name>A0A8H6JJQ2_9PEZI</name>
<dbReference type="InterPro" id="IPR005123">
    <property type="entry name" value="Oxoglu/Fe-dep_dioxygenase_dom"/>
</dbReference>
<keyword evidence="2" id="KW-0479">Metal-binding</keyword>
<feature type="domain" description="Fe2OG dioxygenase" evidence="3">
    <location>
        <begin position="174"/>
        <end position="291"/>
    </location>
</feature>
<dbReference type="InterPro" id="IPR027443">
    <property type="entry name" value="IPNS-like_sf"/>
</dbReference>
<proteinExistence type="inferred from homology"/>
<evidence type="ECO:0000313" key="5">
    <source>
        <dbReference type="Proteomes" id="UP000654918"/>
    </source>
</evidence>
<dbReference type="InterPro" id="IPR026992">
    <property type="entry name" value="DIOX_N"/>
</dbReference>
<keyword evidence="2" id="KW-0560">Oxidoreductase</keyword>